<evidence type="ECO:0000256" key="1">
    <source>
        <dbReference type="SAM" id="MobiDB-lite"/>
    </source>
</evidence>
<dbReference type="EMBL" id="CAJNOK010011050">
    <property type="protein sequence ID" value="CAF1130963.1"/>
    <property type="molecule type" value="Genomic_DNA"/>
</dbReference>
<proteinExistence type="predicted"/>
<evidence type="ECO:0000313" key="4">
    <source>
        <dbReference type="Proteomes" id="UP000682733"/>
    </source>
</evidence>
<dbReference type="EMBL" id="CAJOBA010021803">
    <property type="protein sequence ID" value="CAF3913969.1"/>
    <property type="molecule type" value="Genomic_DNA"/>
</dbReference>
<evidence type="ECO:0000313" key="2">
    <source>
        <dbReference type="EMBL" id="CAF1130963.1"/>
    </source>
</evidence>
<dbReference type="AlphaFoldDB" id="A0A8S2LSM4"/>
<reference evidence="3" key="1">
    <citation type="submission" date="2021-02" db="EMBL/GenBank/DDBJ databases">
        <authorList>
            <person name="Nowell W R."/>
        </authorList>
    </citation>
    <scope>NUCLEOTIDE SEQUENCE</scope>
</reference>
<feature type="region of interest" description="Disordered" evidence="1">
    <location>
        <begin position="1"/>
        <end position="20"/>
    </location>
</feature>
<name>A0A8S2LSM4_9BILA</name>
<sequence>MSYCTSHRFSNHSNPTFTSPRTIRIESTRPDRTTLAHTRKKGWEIRRDKKNEQIKKACSSLFYVAPTEFQVYHIDKETSETDIDYLIKAAHETNAVTVDTESDHYTNEPALVQIQLIRTNGPSPIILFECAHLPSSTSSLFKQIQRLSSAIFNNRITVYSWGELRKEFEPFQCFNLFRLPYDTDLVNIQGGFKTWYNKFNFVEHNLSLEEDEDVLIVNVPKYEVNSLVHSIDTSAYRDPNNHWSLQKAIAVTFGTFLDKRFTLSRWACGLDPELQTWMTYELTGQGEWNKQQVENYEATFEQLIRRSTTTEPTTIQSVDVLVDHVPDDLLVSTDVLAAQVLNDRSISTKITTTRTWKHKTPHRTERDRKRRSHKTSIRMRRKRYTYEVIRDIFERFSISNVKSVLRSLRIKWVNVHLVRHRMFLGLKDDTTRIQCEQRLTEEFFTENHYRALYRVS</sequence>
<dbReference type="Proteomes" id="UP000677228">
    <property type="component" value="Unassembled WGS sequence"/>
</dbReference>
<gene>
    <name evidence="2" type="ORF">OVA965_LOCUS20651</name>
    <name evidence="3" type="ORF">TMI583_LOCUS21089</name>
</gene>
<feature type="region of interest" description="Disordered" evidence="1">
    <location>
        <begin position="353"/>
        <end position="376"/>
    </location>
</feature>
<organism evidence="3 4">
    <name type="scientific">Didymodactylos carnosus</name>
    <dbReference type="NCBI Taxonomy" id="1234261"/>
    <lineage>
        <taxon>Eukaryota</taxon>
        <taxon>Metazoa</taxon>
        <taxon>Spiralia</taxon>
        <taxon>Gnathifera</taxon>
        <taxon>Rotifera</taxon>
        <taxon>Eurotatoria</taxon>
        <taxon>Bdelloidea</taxon>
        <taxon>Philodinida</taxon>
        <taxon>Philodinidae</taxon>
        <taxon>Didymodactylos</taxon>
    </lineage>
</organism>
<evidence type="ECO:0000313" key="3">
    <source>
        <dbReference type="EMBL" id="CAF3913969.1"/>
    </source>
</evidence>
<protein>
    <submittedName>
        <fullName evidence="3">Uncharacterized protein</fullName>
    </submittedName>
</protein>
<dbReference type="Proteomes" id="UP000682733">
    <property type="component" value="Unassembled WGS sequence"/>
</dbReference>
<comment type="caution">
    <text evidence="3">The sequence shown here is derived from an EMBL/GenBank/DDBJ whole genome shotgun (WGS) entry which is preliminary data.</text>
</comment>
<accession>A0A8S2LSM4</accession>